<dbReference type="InterPro" id="IPR012337">
    <property type="entry name" value="RNaseH-like_sf"/>
</dbReference>
<evidence type="ECO:0000313" key="2">
    <source>
        <dbReference type="EMBL" id="MFD2937925.1"/>
    </source>
</evidence>
<reference evidence="3" key="1">
    <citation type="journal article" date="2019" name="Int. J. Syst. Evol. Microbiol.">
        <title>The Global Catalogue of Microorganisms (GCM) 10K type strain sequencing project: providing services to taxonomists for standard genome sequencing and annotation.</title>
        <authorList>
            <consortium name="The Broad Institute Genomics Platform"/>
            <consortium name="The Broad Institute Genome Sequencing Center for Infectious Disease"/>
            <person name="Wu L."/>
            <person name="Ma J."/>
        </authorList>
    </citation>
    <scope>NUCLEOTIDE SEQUENCE [LARGE SCALE GENOMIC DNA]</scope>
    <source>
        <strain evidence="3">KCTC 52490</strain>
    </source>
</reference>
<organism evidence="2 3">
    <name type="scientific">Spirosoma flavum</name>
    <dbReference type="NCBI Taxonomy" id="2048557"/>
    <lineage>
        <taxon>Bacteria</taxon>
        <taxon>Pseudomonadati</taxon>
        <taxon>Bacteroidota</taxon>
        <taxon>Cytophagia</taxon>
        <taxon>Cytophagales</taxon>
        <taxon>Cytophagaceae</taxon>
        <taxon>Spirosoma</taxon>
    </lineage>
</organism>
<dbReference type="Pfam" id="PF10108">
    <property type="entry name" value="DNA_pol_B_exo2"/>
    <property type="match status" value="1"/>
</dbReference>
<dbReference type="Proteomes" id="UP001597512">
    <property type="component" value="Unassembled WGS sequence"/>
</dbReference>
<evidence type="ECO:0000259" key="1">
    <source>
        <dbReference type="Pfam" id="PF10108"/>
    </source>
</evidence>
<comment type="caution">
    <text evidence="2">The sequence shown here is derived from an EMBL/GenBank/DDBJ whole genome shotgun (WGS) entry which is preliminary data.</text>
</comment>
<keyword evidence="2" id="KW-0540">Nuclease</keyword>
<keyword evidence="2" id="KW-0378">Hydrolase</keyword>
<dbReference type="InterPro" id="IPR019288">
    <property type="entry name" value="3'-5'_exonuclease_PolB-like"/>
</dbReference>
<accession>A0ABW6AUI4</accession>
<protein>
    <submittedName>
        <fullName evidence="2">3'-5' exonuclease</fullName>
    </submittedName>
</protein>
<dbReference type="InterPro" id="IPR036397">
    <property type="entry name" value="RNaseH_sf"/>
</dbReference>
<dbReference type="RefSeq" id="WP_381508446.1">
    <property type="nucleotide sequence ID" value="NZ_JBHUOM010000048.1"/>
</dbReference>
<dbReference type="Gene3D" id="3.30.420.10">
    <property type="entry name" value="Ribonuclease H-like superfamily/Ribonuclease H"/>
    <property type="match status" value="1"/>
</dbReference>
<dbReference type="GO" id="GO:0004527">
    <property type="term" value="F:exonuclease activity"/>
    <property type="evidence" value="ECO:0007669"/>
    <property type="project" value="UniProtKB-KW"/>
</dbReference>
<dbReference type="EMBL" id="JBHUOM010000048">
    <property type="protein sequence ID" value="MFD2937925.1"/>
    <property type="molecule type" value="Genomic_DNA"/>
</dbReference>
<dbReference type="SUPFAM" id="SSF53098">
    <property type="entry name" value="Ribonuclease H-like"/>
    <property type="match status" value="1"/>
</dbReference>
<proteinExistence type="predicted"/>
<feature type="domain" description="Predicted 3'-5' exonuclease PolB-like" evidence="1">
    <location>
        <begin position="77"/>
        <end position="237"/>
    </location>
</feature>
<sequence>MTNDTHLMPQPVSWKRRLKNFLFIDLKTVAGEPSLLSVEPRLQRQWEEKSRYFKSEDDLSAAGWYDRRASYFAEFGKIICVSVGGLFFDDDDKPHLKVKLLSNDDEVALLNEFLVIVDRYPPGELTLCAHNGKEFDFPYLCRRLMVNGLPLPPALQISGKKPWEIPHRDTLEQWQFGDKRHFVPLDLLAAVLNVPTQPLEWTGDRTSEIYYRENDWPRIEQYARDSMVMLVQVYLKMVGAPLVADEHIVLSD</sequence>
<keyword evidence="2" id="KW-0269">Exonuclease</keyword>
<name>A0ABW6AUI4_9BACT</name>
<evidence type="ECO:0000313" key="3">
    <source>
        <dbReference type="Proteomes" id="UP001597512"/>
    </source>
</evidence>
<keyword evidence="3" id="KW-1185">Reference proteome</keyword>
<gene>
    <name evidence="2" type="ORF">ACFS25_29435</name>
</gene>